<keyword evidence="2" id="KW-1185">Reference proteome</keyword>
<dbReference type="EMBL" id="JAYWIO010000008">
    <property type="protein sequence ID" value="KAK7244358.1"/>
    <property type="molecule type" value="Genomic_DNA"/>
</dbReference>
<gene>
    <name evidence="1" type="ORF">RIF29_39179</name>
</gene>
<accession>A0AAN9E3R3</accession>
<organism evidence="1 2">
    <name type="scientific">Crotalaria pallida</name>
    <name type="common">Smooth rattlebox</name>
    <name type="synonym">Crotalaria striata</name>
    <dbReference type="NCBI Taxonomy" id="3830"/>
    <lineage>
        <taxon>Eukaryota</taxon>
        <taxon>Viridiplantae</taxon>
        <taxon>Streptophyta</taxon>
        <taxon>Embryophyta</taxon>
        <taxon>Tracheophyta</taxon>
        <taxon>Spermatophyta</taxon>
        <taxon>Magnoliopsida</taxon>
        <taxon>eudicotyledons</taxon>
        <taxon>Gunneridae</taxon>
        <taxon>Pentapetalae</taxon>
        <taxon>rosids</taxon>
        <taxon>fabids</taxon>
        <taxon>Fabales</taxon>
        <taxon>Fabaceae</taxon>
        <taxon>Papilionoideae</taxon>
        <taxon>50 kb inversion clade</taxon>
        <taxon>genistoids sensu lato</taxon>
        <taxon>core genistoids</taxon>
        <taxon>Crotalarieae</taxon>
        <taxon>Crotalaria</taxon>
    </lineage>
</organism>
<evidence type="ECO:0000313" key="2">
    <source>
        <dbReference type="Proteomes" id="UP001372338"/>
    </source>
</evidence>
<reference evidence="1 2" key="1">
    <citation type="submission" date="2024-01" db="EMBL/GenBank/DDBJ databases">
        <title>The genomes of 5 underutilized Papilionoideae crops provide insights into root nodulation and disease resistanc.</title>
        <authorList>
            <person name="Yuan L."/>
        </authorList>
    </citation>
    <scope>NUCLEOTIDE SEQUENCE [LARGE SCALE GENOMIC DNA]</scope>
    <source>
        <strain evidence="1">ZHUSHIDOU_FW_LH</strain>
        <tissue evidence="1">Leaf</tissue>
    </source>
</reference>
<evidence type="ECO:0000313" key="1">
    <source>
        <dbReference type="EMBL" id="KAK7244358.1"/>
    </source>
</evidence>
<protein>
    <submittedName>
        <fullName evidence="1">Uncharacterized protein</fullName>
    </submittedName>
</protein>
<dbReference type="AlphaFoldDB" id="A0AAN9E3R3"/>
<dbReference type="Proteomes" id="UP001372338">
    <property type="component" value="Unassembled WGS sequence"/>
</dbReference>
<name>A0AAN9E3R3_CROPI</name>
<comment type="caution">
    <text evidence="1">The sequence shown here is derived from an EMBL/GenBank/DDBJ whole genome shotgun (WGS) entry which is preliminary data.</text>
</comment>
<sequence>MREEVGALPSGSYSKAKVRYRRLTGADNISRSPVPNSVLEDVTNVIQASHCQESAPETQSNSVQCSEVLDTANLNSVVLSYIEMSQYRVEKVLSTIRDASAALNIDKSPMQCSQMQASICDKSDIIECRNPRVGVIGHEKKLTFKSVNSIVCDLSQRFYNVEDNGKRNVGSLNTSNDAVAVGDETRSQPDSKLRFHAAQPLQRSKRFRMLGSLGLSEPGKNNVEKFRGQSSVSFQSQDWKENIDPRSIDDGVLRHEKKLTFKSVNSIVCDLSQQVVFTITVFVMNGCDVNCKVAGGDETRSQRDRKLSFDATQPLRRSKRFKLFSSLGISEPGKNNVEKIRGQSSVSSQSQALKENIDPDCIDDGVNDDDMLTNASVSAILQPQQIQNLGLVEIERILHQSGRSLSDWSSMPQP</sequence>
<proteinExistence type="predicted"/>